<keyword evidence="1" id="KW-0812">Transmembrane</keyword>
<evidence type="ECO:0000313" key="2">
    <source>
        <dbReference type="EMBL" id="VVN70749.1"/>
    </source>
</evidence>
<dbReference type="RefSeq" id="WP_150802010.1">
    <property type="nucleotide sequence ID" value="NZ_CABVHY010000002.1"/>
</dbReference>
<dbReference type="OrthoDB" id="8479400at2"/>
<reference evidence="2 3" key="1">
    <citation type="submission" date="2019-09" db="EMBL/GenBank/DDBJ databases">
        <authorList>
            <person name="Chandra G."/>
            <person name="Truman W A."/>
        </authorList>
    </citation>
    <scope>NUCLEOTIDE SEQUENCE [LARGE SCALE GENOMIC DNA]</scope>
    <source>
        <strain evidence="2">PS723</strain>
    </source>
</reference>
<sequence length="215" mass="23030">MNELNVFVSVGAASTDQQDVFIRAVEDRLRSEGLVPHTVGRNTFSSDAPLKTVTELLDKCSGTVVIALERSYFASGVEKRGGPKESSLSNVRLPTPWNQIEAAMAYSRGHPLLVVVESGLKSEGLLERGNDWYVQWLIPDAAALSTTEFNGVLADWKQKLAQSSVKTTPAPKSVSEFTVAELLGGLKPTQLWSVLVTLAALLGGAFALGGKIFGV</sequence>
<dbReference type="AlphaFoldDB" id="A0A5E6ZY45"/>
<evidence type="ECO:0008006" key="4">
    <source>
        <dbReference type="Google" id="ProtNLM"/>
    </source>
</evidence>
<evidence type="ECO:0000313" key="3">
    <source>
        <dbReference type="Proteomes" id="UP000379480"/>
    </source>
</evidence>
<proteinExistence type="predicted"/>
<organism evidence="2 3">
    <name type="scientific">Pseudomonas fluorescens</name>
    <dbReference type="NCBI Taxonomy" id="294"/>
    <lineage>
        <taxon>Bacteria</taxon>
        <taxon>Pseudomonadati</taxon>
        <taxon>Pseudomonadota</taxon>
        <taxon>Gammaproteobacteria</taxon>
        <taxon>Pseudomonadales</taxon>
        <taxon>Pseudomonadaceae</taxon>
        <taxon>Pseudomonas</taxon>
    </lineage>
</organism>
<dbReference type="EMBL" id="CABVHY010000002">
    <property type="protein sequence ID" value="VVN70749.1"/>
    <property type="molecule type" value="Genomic_DNA"/>
</dbReference>
<name>A0A5E6ZY45_PSEFL</name>
<keyword evidence="1" id="KW-0472">Membrane</keyword>
<protein>
    <recommendedName>
        <fullName evidence="4">TIR domain-containing protein</fullName>
    </recommendedName>
</protein>
<dbReference type="Proteomes" id="UP000379480">
    <property type="component" value="Unassembled WGS sequence"/>
</dbReference>
<accession>A0A5E6ZY45</accession>
<feature type="transmembrane region" description="Helical" evidence="1">
    <location>
        <begin position="191"/>
        <end position="213"/>
    </location>
</feature>
<gene>
    <name evidence="2" type="ORF">PS723_00386</name>
</gene>
<keyword evidence="1" id="KW-1133">Transmembrane helix</keyword>
<evidence type="ECO:0000256" key="1">
    <source>
        <dbReference type="SAM" id="Phobius"/>
    </source>
</evidence>